<dbReference type="PANTHER" id="PTHR37784">
    <property type="entry name" value="PROTEIN MSN1"/>
    <property type="match status" value="1"/>
</dbReference>
<organism evidence="3 4">
    <name type="scientific">Hirsutella minnesotensis 3608</name>
    <dbReference type="NCBI Taxonomy" id="1043627"/>
    <lineage>
        <taxon>Eukaryota</taxon>
        <taxon>Fungi</taxon>
        <taxon>Dikarya</taxon>
        <taxon>Ascomycota</taxon>
        <taxon>Pezizomycotina</taxon>
        <taxon>Sordariomycetes</taxon>
        <taxon>Hypocreomycetidae</taxon>
        <taxon>Hypocreales</taxon>
        <taxon>Ophiocordycipitaceae</taxon>
        <taxon>Hirsutella</taxon>
    </lineage>
</organism>
<feature type="region of interest" description="Disordered" evidence="1">
    <location>
        <begin position="106"/>
        <end position="168"/>
    </location>
</feature>
<evidence type="ECO:0000313" key="3">
    <source>
        <dbReference type="EMBL" id="KJZ70052.1"/>
    </source>
</evidence>
<dbReference type="InterPro" id="IPR052146">
    <property type="entry name" value="HOT1"/>
</dbReference>
<dbReference type="AlphaFoldDB" id="A0A0F7ZX39"/>
<keyword evidence="4" id="KW-1185">Reference proteome</keyword>
<dbReference type="Proteomes" id="UP000054481">
    <property type="component" value="Unassembled WGS sequence"/>
</dbReference>
<feature type="region of interest" description="Disordered" evidence="1">
    <location>
        <begin position="1"/>
        <end position="43"/>
    </location>
</feature>
<dbReference type="GO" id="GO:0060963">
    <property type="term" value="P:positive regulation of ribosomal protein gene transcription by RNA polymerase II"/>
    <property type="evidence" value="ECO:0007669"/>
    <property type="project" value="TreeGrafter"/>
</dbReference>
<evidence type="ECO:0000256" key="1">
    <source>
        <dbReference type="SAM" id="MobiDB-lite"/>
    </source>
</evidence>
<accession>A0A0F7ZX39</accession>
<feature type="compositionally biased region" description="Polar residues" evidence="1">
    <location>
        <begin position="106"/>
        <end position="119"/>
    </location>
</feature>
<dbReference type="PANTHER" id="PTHR37784:SF1">
    <property type="entry name" value="GLYCOLYTIC GENES TRANSCRIPTIONAL ACTIVATOR GCR1"/>
    <property type="match status" value="1"/>
</dbReference>
<sequence length="352" mass="38868">MPCRIADSARRDEFTATQDASTRPIHAPGESADQQEEQQQRPISITQAATRIAQTQQAAHEAKLAALEAFCSAFDNVAQQHGHGHARDFCQTVAQQVLDLLQNALSGQKQQSPPRQQKAPSYAQMLKRGAQQQKEGAHATRQQPRQPRPTPTPTPKPHSRSFPSSEKRISEGLPVLADYLEFIDARNEARIVQLKAELADQLRATEERLAVAQSSLFSNGFNFQVTAATTTTATTAVTDIAGHPGRGDGSGFVSTQSSIINSRDTSPTATDMIMVKPEPPPRYHMCRAVKKVEALWSEWTVGLRGGPAIADLDSRWGSRWRAGRQSELQWYSLRLEVIRKIPTNRPLARLVL</sequence>
<feature type="compositionally biased region" description="Pro residues" evidence="1">
    <location>
        <begin position="146"/>
        <end position="156"/>
    </location>
</feature>
<dbReference type="GO" id="GO:0000978">
    <property type="term" value="F:RNA polymerase II cis-regulatory region sequence-specific DNA binding"/>
    <property type="evidence" value="ECO:0007669"/>
    <property type="project" value="TreeGrafter"/>
</dbReference>
<evidence type="ECO:0000313" key="4">
    <source>
        <dbReference type="Proteomes" id="UP000054481"/>
    </source>
</evidence>
<dbReference type="OrthoDB" id="1911848at2759"/>
<protein>
    <recommendedName>
        <fullName evidence="2">Transcription activator GCR1-like domain-containing protein</fullName>
    </recommendedName>
</protein>
<name>A0A0F7ZX39_9HYPO</name>
<dbReference type="GO" id="GO:0000981">
    <property type="term" value="F:DNA-binding transcription factor activity, RNA polymerase II-specific"/>
    <property type="evidence" value="ECO:0007669"/>
    <property type="project" value="TreeGrafter"/>
</dbReference>
<gene>
    <name evidence="3" type="ORF">HIM_10556</name>
</gene>
<dbReference type="EMBL" id="KQ030653">
    <property type="protein sequence ID" value="KJZ70052.1"/>
    <property type="molecule type" value="Genomic_DNA"/>
</dbReference>
<proteinExistence type="predicted"/>
<dbReference type="Pfam" id="PF12550">
    <property type="entry name" value="GCR1_C"/>
    <property type="match status" value="1"/>
</dbReference>
<reference evidence="3 4" key="1">
    <citation type="journal article" date="2014" name="Genome Biol. Evol.">
        <title>Comparative genomics and transcriptomics analyses reveal divergent lifestyle features of nematode endoparasitic fungus Hirsutella minnesotensis.</title>
        <authorList>
            <person name="Lai Y."/>
            <person name="Liu K."/>
            <person name="Zhang X."/>
            <person name="Zhang X."/>
            <person name="Li K."/>
            <person name="Wang N."/>
            <person name="Shu C."/>
            <person name="Wu Y."/>
            <person name="Wang C."/>
            <person name="Bushley K.E."/>
            <person name="Xiang M."/>
            <person name="Liu X."/>
        </authorList>
    </citation>
    <scope>NUCLEOTIDE SEQUENCE [LARGE SCALE GENOMIC DNA]</scope>
    <source>
        <strain evidence="3 4">3608</strain>
    </source>
</reference>
<feature type="domain" description="Transcription activator GCR1-like" evidence="2">
    <location>
        <begin position="283"/>
        <end position="341"/>
    </location>
</feature>
<dbReference type="InterPro" id="IPR022210">
    <property type="entry name" value="TF_GCR1-like"/>
</dbReference>
<evidence type="ECO:0000259" key="2">
    <source>
        <dbReference type="Pfam" id="PF12550"/>
    </source>
</evidence>